<comment type="similarity">
    <text evidence="2">Belongs to the COQ9 family.</text>
</comment>
<evidence type="ECO:0000313" key="9">
    <source>
        <dbReference type="Proteomes" id="UP000076335"/>
    </source>
</evidence>
<gene>
    <name evidence="8" type="ORF">AUP42_07695</name>
</gene>
<dbReference type="RefSeq" id="WP_062953408.1">
    <property type="nucleotide sequence ID" value="NZ_LPVY01000024.1"/>
</dbReference>
<evidence type="ECO:0000313" key="8">
    <source>
        <dbReference type="EMBL" id="KZB61145.1"/>
    </source>
</evidence>
<comment type="pathway">
    <text evidence="1">Cofactor biosynthesis; ubiquinone biosynthesis.</text>
</comment>
<feature type="domain" description="COQ9 C-terminal" evidence="7">
    <location>
        <begin position="121"/>
        <end position="191"/>
    </location>
</feature>
<evidence type="ECO:0000256" key="2">
    <source>
        <dbReference type="ARBA" id="ARBA00010766"/>
    </source>
</evidence>
<keyword evidence="5" id="KW-0446">Lipid-binding</keyword>
<dbReference type="EMBL" id="LPVY01000024">
    <property type="protein sequence ID" value="KZB61145.1"/>
    <property type="molecule type" value="Genomic_DNA"/>
</dbReference>
<proteinExistence type="inferred from homology"/>
<dbReference type="OrthoDB" id="7201143at2"/>
<dbReference type="PANTHER" id="PTHR21427:SF19">
    <property type="entry name" value="UBIQUINONE BIOSYNTHESIS PROTEIN COQ9, MITOCHONDRIAL"/>
    <property type="match status" value="1"/>
</dbReference>
<evidence type="ECO:0000256" key="4">
    <source>
        <dbReference type="ARBA" id="ARBA00022946"/>
    </source>
</evidence>
<reference evidence="8 9" key="1">
    <citation type="submission" date="2015-12" db="EMBL/GenBank/DDBJ databases">
        <title>Genome sequence of Thalassospira lucentensis MCCC 1A02072.</title>
        <authorList>
            <person name="Lu L."/>
            <person name="Lai Q."/>
            <person name="Shao Z."/>
            <person name="Qian P."/>
        </authorList>
    </citation>
    <scope>NUCLEOTIDE SEQUENCE [LARGE SCALE GENOMIC DNA]</scope>
    <source>
        <strain evidence="8 9">MCCC 1A02072</strain>
    </source>
</reference>
<dbReference type="NCBIfam" id="TIGR02396">
    <property type="entry name" value="diverge_rpsU"/>
    <property type="match status" value="1"/>
</dbReference>
<dbReference type="InterPro" id="IPR012762">
    <property type="entry name" value="Ubiq_biosynth_COQ9"/>
</dbReference>
<evidence type="ECO:0000256" key="6">
    <source>
        <dbReference type="ARBA" id="ARBA00058104"/>
    </source>
</evidence>
<dbReference type="InterPro" id="IPR013718">
    <property type="entry name" value="COQ9_C"/>
</dbReference>
<evidence type="ECO:0000259" key="7">
    <source>
        <dbReference type="Pfam" id="PF08511"/>
    </source>
</evidence>
<name>A0A154L0K3_9PROT</name>
<comment type="function">
    <text evidence="6">Membrane-associated protein that warps the membrane surface to access and bind aromatic isoprenes with high specificity, including ubiquinone (CoQ) isoprene intermediates and presents them directly to COQ7, therefore facilitating the COQ7-mediated hydroxylase step. Participates in the biosynthesis of coenzyme Q, also named ubiquinone, an essential lipid-soluble electron transporter for aerobic cellular respiration.</text>
</comment>
<organism evidence="8 9">
    <name type="scientific">Thalassospira lucentensis</name>
    <dbReference type="NCBI Taxonomy" id="168935"/>
    <lineage>
        <taxon>Bacteria</taxon>
        <taxon>Pseudomonadati</taxon>
        <taxon>Pseudomonadota</taxon>
        <taxon>Alphaproteobacteria</taxon>
        <taxon>Rhodospirillales</taxon>
        <taxon>Thalassospiraceae</taxon>
        <taxon>Thalassospira</taxon>
    </lineage>
</organism>
<dbReference type="AlphaFoldDB" id="A0A154L0K3"/>
<dbReference type="GO" id="GO:0006744">
    <property type="term" value="P:ubiquinone biosynthetic process"/>
    <property type="evidence" value="ECO:0007669"/>
    <property type="project" value="UniProtKB-KW"/>
</dbReference>
<evidence type="ECO:0000256" key="1">
    <source>
        <dbReference type="ARBA" id="ARBA00004749"/>
    </source>
</evidence>
<evidence type="ECO:0000256" key="3">
    <source>
        <dbReference type="ARBA" id="ARBA00022688"/>
    </source>
</evidence>
<comment type="caution">
    <text evidence="8">The sequence shown here is derived from an EMBL/GenBank/DDBJ whole genome shotgun (WGS) entry which is preliminary data.</text>
</comment>
<evidence type="ECO:0000256" key="5">
    <source>
        <dbReference type="ARBA" id="ARBA00023121"/>
    </source>
</evidence>
<accession>A0A154L0K3</accession>
<dbReference type="GO" id="GO:0008289">
    <property type="term" value="F:lipid binding"/>
    <property type="evidence" value="ECO:0007669"/>
    <property type="project" value="UniProtKB-KW"/>
</dbReference>
<dbReference type="Gene3D" id="1.10.357.10">
    <property type="entry name" value="Tetracycline Repressor, domain 2"/>
    <property type="match status" value="1"/>
</dbReference>
<keyword evidence="8" id="KW-0830">Ubiquinone</keyword>
<keyword evidence="4" id="KW-0809">Transit peptide</keyword>
<keyword evidence="3" id="KW-0831">Ubiquinone biosynthesis</keyword>
<protein>
    <submittedName>
        <fullName evidence="8">Ubiquinone biosynthesis protein</fullName>
    </submittedName>
</protein>
<dbReference type="Proteomes" id="UP000076335">
    <property type="component" value="Unassembled WGS sequence"/>
</dbReference>
<dbReference type="Pfam" id="PF08511">
    <property type="entry name" value="COQ9"/>
    <property type="match status" value="1"/>
</dbReference>
<sequence>MTVSESMNRLRMQREALVTAALEHVPFDGWTMAALRSGAEDLDLATGEVDRLFPGGIRQAIITYVEMTDRKMVEELDKLDLPSMKIRERIATAVKTRLSLVEHEKDTVRAALSYLTLPQNVPLSLKLTHGTVDKMWIAAGDTSTDHNWYTKRMLLAGVYGSTLAYWLDDKSEGHADSWAFLDRRIGNVMQIPKITGTVKKAGKFAATPFKLGAKLAKCMPTPGRVRRQFSA</sequence>
<dbReference type="PANTHER" id="PTHR21427">
    <property type="entry name" value="UBIQUINONE BIOSYNTHESIS PROTEIN COQ9, MITOCHONDRIAL"/>
    <property type="match status" value="1"/>
</dbReference>